<organism evidence="12 13">
    <name type="scientific">Lingula anatina</name>
    <name type="common">Brachiopod</name>
    <name type="synonym">Lingula unguis</name>
    <dbReference type="NCBI Taxonomy" id="7574"/>
    <lineage>
        <taxon>Eukaryota</taxon>
        <taxon>Metazoa</taxon>
        <taxon>Spiralia</taxon>
        <taxon>Lophotrochozoa</taxon>
        <taxon>Brachiopoda</taxon>
        <taxon>Linguliformea</taxon>
        <taxon>Lingulata</taxon>
        <taxon>Lingulida</taxon>
        <taxon>Linguloidea</taxon>
        <taxon>Lingulidae</taxon>
        <taxon>Lingula</taxon>
    </lineage>
</organism>
<evidence type="ECO:0000256" key="6">
    <source>
        <dbReference type="ARBA" id="ARBA00022989"/>
    </source>
</evidence>
<evidence type="ECO:0000256" key="3">
    <source>
        <dbReference type="ARBA" id="ARBA00010323"/>
    </source>
</evidence>
<evidence type="ECO:0000256" key="2">
    <source>
        <dbReference type="ARBA" id="ARBA00005074"/>
    </source>
</evidence>
<evidence type="ECO:0000313" key="12">
    <source>
        <dbReference type="Proteomes" id="UP000085678"/>
    </source>
</evidence>
<feature type="transmembrane region" description="Helical" evidence="11">
    <location>
        <begin position="45"/>
        <end position="71"/>
    </location>
</feature>
<dbReference type="GO" id="GO:0030258">
    <property type="term" value="P:lipid modification"/>
    <property type="evidence" value="ECO:0007669"/>
    <property type="project" value="TreeGrafter"/>
</dbReference>
<feature type="transmembrane region" description="Helical" evidence="11">
    <location>
        <begin position="9"/>
        <end position="25"/>
    </location>
</feature>
<evidence type="ECO:0000256" key="8">
    <source>
        <dbReference type="ARBA" id="ARBA00023315"/>
    </source>
</evidence>
<gene>
    <name evidence="13" type="primary">LOC106166341</name>
</gene>
<dbReference type="AlphaFoldDB" id="A0A1S3IQ26"/>
<dbReference type="GO" id="GO:0044233">
    <property type="term" value="C:mitochondria-associated endoplasmic reticulum membrane contact site"/>
    <property type="evidence" value="ECO:0007669"/>
    <property type="project" value="TreeGrafter"/>
</dbReference>
<keyword evidence="5 11" id="KW-0812">Transmembrane</keyword>
<keyword evidence="12" id="KW-1185">Reference proteome</keyword>
<evidence type="ECO:0000256" key="7">
    <source>
        <dbReference type="ARBA" id="ARBA00023136"/>
    </source>
</evidence>
<keyword evidence="7 11" id="KW-0472">Membrane</keyword>
<reference evidence="13" key="1">
    <citation type="submission" date="2025-08" db="UniProtKB">
        <authorList>
            <consortium name="RefSeq"/>
        </authorList>
    </citation>
    <scope>IDENTIFICATION</scope>
    <source>
        <tissue evidence="13">Gonads</tissue>
    </source>
</reference>
<dbReference type="STRING" id="7574.A0A1S3IQ26"/>
<keyword evidence="8 13" id="KW-0012">Acyltransferase</keyword>
<evidence type="ECO:0000313" key="13">
    <source>
        <dbReference type="RefSeq" id="XP_013400325.1"/>
    </source>
</evidence>
<comment type="pathway">
    <text evidence="9">Phospholipid metabolism.</text>
</comment>
<keyword evidence="6 11" id="KW-1133">Transmembrane helix</keyword>
<dbReference type="InterPro" id="IPR004299">
    <property type="entry name" value="MBOAT_fam"/>
</dbReference>
<evidence type="ECO:0000256" key="9">
    <source>
        <dbReference type="ARBA" id="ARBA00025707"/>
    </source>
</evidence>
<dbReference type="InParanoid" id="A0A1S3IQ26"/>
<evidence type="ECO:0000256" key="1">
    <source>
        <dbReference type="ARBA" id="ARBA00004141"/>
    </source>
</evidence>
<comment type="similarity">
    <text evidence="3">Belongs to the membrane-bound acyltransferase family.</text>
</comment>
<feature type="transmembrane region" description="Helical" evidence="11">
    <location>
        <begin position="210"/>
        <end position="227"/>
    </location>
</feature>
<sequence>MFGLTADDFIYATLLIISVFCGTFIKQTKDARHKQLLSSTIGAGMVLVVCGFHLLHSFITALVNALLVLWISPRYCHIVSFMWCFGYLTFFRTTHYFGLPKVPSHSNAVQLLLTLKMVGLAFELHDSYKRQQKAKSAEDCQQDAQRQNLALEAEYRNINPSLMDIMLYSYCYIGLLTGPYFKYRTYHDMLHNEHTASIPTWQPLLEKLKVLPVCALLFIVTSMVYPLEYVKTEEFHQRFFLYRLWYMIVTFFIFRMRIYSAWILSEMVCITSALGAYPKDSRPKRGQGPTNLGTLKDLETSADEVEYDFETIHNISPSGCEMSSTVREGMKSWNMSVQFWLAHFVYSRVPFRSIRTFLTMLVSAYWHGIHPGYYLSFLLVPFVLMAEDAMIKAFRDNASNKQQQIFDWFWWFFKLRFLEYMSMGFLLLGLYSTLDYWSSIYFFGHVMTAVFYVTGLVFMKRKSSGKKME</sequence>
<name>A0A1S3IQ26_LINAN</name>
<dbReference type="RefSeq" id="XP_013400325.1">
    <property type="nucleotide sequence ID" value="XM_013544871.1"/>
</dbReference>
<feature type="transmembrane region" description="Helical" evidence="11">
    <location>
        <begin position="373"/>
        <end position="394"/>
    </location>
</feature>
<feature type="transmembrane region" description="Helical" evidence="11">
    <location>
        <begin position="440"/>
        <end position="459"/>
    </location>
</feature>
<evidence type="ECO:0000256" key="4">
    <source>
        <dbReference type="ARBA" id="ARBA00022679"/>
    </source>
</evidence>
<dbReference type="GO" id="GO:0071617">
    <property type="term" value="F:lysophospholipid acyltransferase activity"/>
    <property type="evidence" value="ECO:0007669"/>
    <property type="project" value="TreeGrafter"/>
</dbReference>
<dbReference type="OrthoDB" id="7663182at2759"/>
<keyword evidence="4" id="KW-0808">Transferase</keyword>
<dbReference type="FunCoup" id="A0A1S3IQ26">
    <property type="interactions" value="924"/>
</dbReference>
<dbReference type="PANTHER" id="PTHR13906:SF16">
    <property type="entry name" value="LYSOPHOSPHOLIPID ACYLTRANSFERASE 7"/>
    <property type="match status" value="1"/>
</dbReference>
<dbReference type="Pfam" id="PF03062">
    <property type="entry name" value="MBOAT"/>
    <property type="match status" value="1"/>
</dbReference>
<feature type="transmembrane region" description="Helical" evidence="11">
    <location>
        <begin position="415"/>
        <end position="434"/>
    </location>
</feature>
<comment type="pathway">
    <text evidence="2">Lipid metabolism; phospholipid metabolism.</text>
</comment>
<feature type="transmembrane region" description="Helical" evidence="11">
    <location>
        <begin position="78"/>
        <end position="96"/>
    </location>
</feature>
<evidence type="ECO:0000256" key="11">
    <source>
        <dbReference type="SAM" id="Phobius"/>
    </source>
</evidence>
<dbReference type="GO" id="GO:0006661">
    <property type="term" value="P:phosphatidylinositol biosynthetic process"/>
    <property type="evidence" value="ECO:0007669"/>
    <property type="project" value="TreeGrafter"/>
</dbReference>
<proteinExistence type="inferred from homology"/>
<dbReference type="GO" id="GO:0016020">
    <property type="term" value="C:membrane"/>
    <property type="evidence" value="ECO:0007669"/>
    <property type="project" value="UniProtKB-SubCell"/>
</dbReference>
<evidence type="ECO:0000256" key="10">
    <source>
        <dbReference type="ARBA" id="ARBA00093678"/>
    </source>
</evidence>
<feature type="transmembrane region" description="Helical" evidence="11">
    <location>
        <begin position="165"/>
        <end position="181"/>
    </location>
</feature>
<dbReference type="PANTHER" id="PTHR13906">
    <property type="entry name" value="PORCUPINE"/>
    <property type="match status" value="1"/>
</dbReference>
<dbReference type="KEGG" id="lak:106166341"/>
<dbReference type="InterPro" id="IPR049941">
    <property type="entry name" value="LPLAT_7/PORCN-like"/>
</dbReference>
<feature type="transmembrane region" description="Helical" evidence="11">
    <location>
        <begin position="239"/>
        <end position="254"/>
    </location>
</feature>
<comment type="subcellular location">
    <subcellularLocation>
        <location evidence="1">Membrane</location>
        <topology evidence="1">Multi-pass membrane protein</topology>
    </subcellularLocation>
</comment>
<dbReference type="Proteomes" id="UP000085678">
    <property type="component" value="Unplaced"/>
</dbReference>
<accession>A0A1S3IQ26</accession>
<evidence type="ECO:0000256" key="5">
    <source>
        <dbReference type="ARBA" id="ARBA00022692"/>
    </source>
</evidence>
<protein>
    <recommendedName>
        <fullName evidence="10">Lysophospholipid acyltransferase 7</fullName>
    </recommendedName>
</protein>
<dbReference type="GeneID" id="106166341"/>